<dbReference type="Proteomes" id="UP000176501">
    <property type="component" value="Unassembled WGS sequence"/>
</dbReference>
<gene>
    <name evidence="2" type="ORF">A2304_04655</name>
</gene>
<dbReference type="EMBL" id="MGFE01000008">
    <property type="protein sequence ID" value="OGL99283.1"/>
    <property type="molecule type" value="Genomic_DNA"/>
</dbReference>
<reference evidence="2 3" key="1">
    <citation type="journal article" date="2016" name="Nat. Commun.">
        <title>Thousands of microbial genomes shed light on interconnected biogeochemical processes in an aquifer system.</title>
        <authorList>
            <person name="Anantharaman K."/>
            <person name="Brown C.T."/>
            <person name="Hug L.A."/>
            <person name="Sharon I."/>
            <person name="Castelle C.J."/>
            <person name="Probst A.J."/>
            <person name="Thomas B.C."/>
            <person name="Singh A."/>
            <person name="Wilkins M.J."/>
            <person name="Karaoz U."/>
            <person name="Brodie E.L."/>
            <person name="Williams K.H."/>
            <person name="Hubbard S.S."/>
            <person name="Banfield J.F."/>
        </authorList>
    </citation>
    <scope>NUCLEOTIDE SEQUENCE [LARGE SCALE GENOMIC DNA]</scope>
</reference>
<evidence type="ECO:0008006" key="4">
    <source>
        <dbReference type="Google" id="ProtNLM"/>
    </source>
</evidence>
<protein>
    <recommendedName>
        <fullName evidence="4">Cell shape determination protein CcmA</fullName>
    </recommendedName>
</protein>
<evidence type="ECO:0000313" key="2">
    <source>
        <dbReference type="EMBL" id="OGL99283.1"/>
    </source>
</evidence>
<dbReference type="AlphaFoldDB" id="A0A1F7W8Z4"/>
<name>A0A1F7W8Z4_9BACT</name>
<comment type="similarity">
    <text evidence="1">Belongs to the bactofilin family.</text>
</comment>
<accession>A0A1F7W8Z4</accession>
<dbReference type="Pfam" id="PF04519">
    <property type="entry name" value="Bactofilin"/>
    <property type="match status" value="1"/>
</dbReference>
<dbReference type="PANTHER" id="PTHR35024">
    <property type="entry name" value="HYPOTHETICAL CYTOSOLIC PROTEIN"/>
    <property type="match status" value="1"/>
</dbReference>
<comment type="caution">
    <text evidence="2">The sequence shown here is derived from an EMBL/GenBank/DDBJ whole genome shotgun (WGS) entry which is preliminary data.</text>
</comment>
<dbReference type="InterPro" id="IPR007607">
    <property type="entry name" value="BacA/B"/>
</dbReference>
<evidence type="ECO:0000313" key="3">
    <source>
        <dbReference type="Proteomes" id="UP000176501"/>
    </source>
</evidence>
<proteinExistence type="inferred from homology"/>
<dbReference type="PANTHER" id="PTHR35024:SF4">
    <property type="entry name" value="POLYMER-FORMING CYTOSKELETAL PROTEIN"/>
    <property type="match status" value="1"/>
</dbReference>
<evidence type="ECO:0000256" key="1">
    <source>
        <dbReference type="ARBA" id="ARBA00044755"/>
    </source>
</evidence>
<organism evidence="2 3">
    <name type="scientific">Candidatus Uhrbacteria bacterium RIFOXYB2_FULL_57_15</name>
    <dbReference type="NCBI Taxonomy" id="1802422"/>
    <lineage>
        <taxon>Bacteria</taxon>
        <taxon>Candidatus Uhriibacteriota</taxon>
    </lineage>
</organism>
<sequence>MASSSGQETIIAQGVKVEGDFTSSGDVVIDGEVTGSIQTAASLRVGETAHIHADVSASSAVVAGEIQGNVRIAERLELLESSIVHGDVDCQTLSVAPGAKINGRLTMGGEGKE</sequence>